<dbReference type="Pfam" id="PF05685">
    <property type="entry name" value="Uma2"/>
    <property type="match status" value="1"/>
</dbReference>
<accession>A0A919JV76</accession>
<dbReference type="PANTHER" id="PTHR35400:SF3">
    <property type="entry name" value="SLL1072 PROTEIN"/>
    <property type="match status" value="1"/>
</dbReference>
<evidence type="ECO:0000313" key="2">
    <source>
        <dbReference type="EMBL" id="GIE95428.1"/>
    </source>
</evidence>
<evidence type="ECO:0000259" key="1">
    <source>
        <dbReference type="Pfam" id="PF05685"/>
    </source>
</evidence>
<dbReference type="Proteomes" id="UP000636960">
    <property type="component" value="Unassembled WGS sequence"/>
</dbReference>
<dbReference type="InterPro" id="IPR011335">
    <property type="entry name" value="Restrct_endonuc-II-like"/>
</dbReference>
<dbReference type="AlphaFoldDB" id="A0A919JV76"/>
<dbReference type="InterPro" id="IPR008538">
    <property type="entry name" value="Uma2"/>
</dbReference>
<dbReference type="CDD" id="cd06260">
    <property type="entry name" value="DUF820-like"/>
    <property type="match status" value="1"/>
</dbReference>
<proteinExistence type="predicted"/>
<protein>
    <recommendedName>
        <fullName evidence="1">Putative restriction endonuclease domain-containing protein</fullName>
    </recommendedName>
</protein>
<dbReference type="InterPro" id="IPR012296">
    <property type="entry name" value="Nuclease_put_TT1808"/>
</dbReference>
<dbReference type="EMBL" id="BOMV01000028">
    <property type="protein sequence ID" value="GIE95428.1"/>
    <property type="molecule type" value="Genomic_DNA"/>
</dbReference>
<dbReference type="PANTHER" id="PTHR35400">
    <property type="entry name" value="SLR1083 PROTEIN"/>
    <property type="match status" value="1"/>
</dbReference>
<dbReference type="SUPFAM" id="SSF52980">
    <property type="entry name" value="Restriction endonuclease-like"/>
    <property type="match status" value="1"/>
</dbReference>
<comment type="caution">
    <text evidence="2">The sequence shown here is derived from an EMBL/GenBank/DDBJ whole genome shotgun (WGS) entry which is preliminary data.</text>
</comment>
<organism evidence="2 3">
    <name type="scientific">Paractinoplanes rishiriensis</name>
    <dbReference type="NCBI Taxonomy" id="1050105"/>
    <lineage>
        <taxon>Bacteria</taxon>
        <taxon>Bacillati</taxon>
        <taxon>Actinomycetota</taxon>
        <taxon>Actinomycetes</taxon>
        <taxon>Micromonosporales</taxon>
        <taxon>Micromonosporaceae</taxon>
        <taxon>Paractinoplanes</taxon>
    </lineage>
</organism>
<reference evidence="2" key="1">
    <citation type="submission" date="2021-01" db="EMBL/GenBank/DDBJ databases">
        <title>Whole genome shotgun sequence of Actinoplanes rishiriensis NBRC 108556.</title>
        <authorList>
            <person name="Komaki H."/>
            <person name="Tamura T."/>
        </authorList>
    </citation>
    <scope>NUCLEOTIDE SEQUENCE</scope>
    <source>
        <strain evidence="2">NBRC 108556</strain>
    </source>
</reference>
<dbReference type="Gene3D" id="3.90.1570.10">
    <property type="entry name" value="tt1808, chain A"/>
    <property type="match status" value="1"/>
</dbReference>
<feature type="domain" description="Putative restriction endonuclease" evidence="1">
    <location>
        <begin position="40"/>
        <end position="189"/>
    </location>
</feature>
<evidence type="ECO:0000313" key="3">
    <source>
        <dbReference type="Proteomes" id="UP000636960"/>
    </source>
</evidence>
<keyword evidence="3" id="KW-1185">Reference proteome</keyword>
<gene>
    <name evidence="2" type="ORF">Ari01nite_28930</name>
</gene>
<sequence>MTDGVSEKVRRYGAVMSSEAVGRYMPPVVTLDDLTAMMAADDHHRYEISPEGVLSILPPPGYAHAIVATRLMVWLAAAGVPADRIAQAVGLRIEGRNGVGGRIPDLVVWSKAQADGVWLPVDDVLLVVEIISPGSEGVDTVTKRSEYAAAGIPQYWVVDLDQAQTVTMHRLDGEVYAVKATMPLAWVLNTTPGEHDLG</sequence>
<name>A0A919JV76_9ACTN</name>